<protein>
    <recommendedName>
        <fullName evidence="4">glucan endo-1,3-beta-D-glucosidase</fullName>
        <ecNumber evidence="4">3.2.1.39</ecNumber>
    </recommendedName>
</protein>
<dbReference type="FunFam" id="3.20.20.80:FF:000005">
    <property type="entry name" value="Glucan endo-1,3-beta-glucosidase 14"/>
    <property type="match status" value="1"/>
</dbReference>
<keyword evidence="19" id="KW-1185">Reference proteome</keyword>
<dbReference type="GO" id="GO:0098552">
    <property type="term" value="C:side of membrane"/>
    <property type="evidence" value="ECO:0007669"/>
    <property type="project" value="UniProtKB-KW"/>
</dbReference>
<gene>
    <name evidence="18" type="ORF">DM860_012039</name>
</gene>
<evidence type="ECO:0000256" key="14">
    <source>
        <dbReference type="RuleBase" id="RU004335"/>
    </source>
</evidence>
<dbReference type="SMART" id="SM00768">
    <property type="entry name" value="X8"/>
    <property type="match status" value="1"/>
</dbReference>
<keyword evidence="5" id="KW-1003">Cell membrane</keyword>
<dbReference type="GO" id="GO:0042973">
    <property type="term" value="F:glucan endo-1,3-beta-D-glucosidase activity"/>
    <property type="evidence" value="ECO:0007669"/>
    <property type="project" value="UniProtKB-EC"/>
</dbReference>
<keyword evidence="11" id="KW-0325">Glycoprotein</keyword>
<name>A0A328D9U3_9ASTE</name>
<dbReference type="GO" id="GO:0009506">
    <property type="term" value="C:plasmodesma"/>
    <property type="evidence" value="ECO:0007669"/>
    <property type="project" value="UniProtKB-ARBA"/>
</dbReference>
<dbReference type="EC" id="3.2.1.39" evidence="4"/>
<evidence type="ECO:0000256" key="12">
    <source>
        <dbReference type="ARBA" id="ARBA00023288"/>
    </source>
</evidence>
<evidence type="ECO:0000256" key="9">
    <source>
        <dbReference type="ARBA" id="ARBA00023136"/>
    </source>
</evidence>
<evidence type="ECO:0000256" key="11">
    <source>
        <dbReference type="ARBA" id="ARBA00023180"/>
    </source>
</evidence>
<sequence>MGNFVTLFFVFPLLALPFFSGADMSGDVGVCYGQLGNNLPNPTQSVDIIRHKLHAKRVKLYDANPAMLNALRNTNIQVSVMVPNELIPAISTHQSEADKWVMTHVVPYCNETMIRYLLVGNEVLSNKPDSTWTRLVPAMHKIRQSVKSFKLNKIKVGTPLAMDMLESSFPPSNGTFRGDLVDAVIKPLLDFLRKSRSFFFIDVYTYFAWKGQPDGTIPLDRALLLPTNREPYVDLGSGLKYTHLLDQMIDAVFAAMERAGYPDVRIFVAETGWPSSGGPGATICNAAVYNRNAVKKLAGKAGTPARPGVLIPAFVFALYNENQKPGEETERNFGLFYPTGSSVYDIDLSGKTEYKAPPEAETCGGGKRWCVVANGADPAAVAGALSYACGQGDRVCGPIQEGGECYKAEDLNHDANYAFSSYWAQFRTSNGTCDFNGVAVVTSTDPSYDKCMFPSVEI</sequence>
<keyword evidence="13 15" id="KW-0326">Glycosidase</keyword>
<feature type="chain" id="PRO_5016322887" description="glucan endo-1,3-beta-D-glucosidase" evidence="16">
    <location>
        <begin position="22"/>
        <end position="458"/>
    </location>
</feature>
<comment type="catalytic activity">
    <reaction evidence="1">
        <text>Hydrolysis of (1-&gt;3)-beta-D-glucosidic linkages in (1-&gt;3)-beta-D-glucans.</text>
        <dbReference type="EC" id="3.2.1.39"/>
    </reaction>
</comment>
<dbReference type="GO" id="GO:0005975">
    <property type="term" value="P:carbohydrate metabolic process"/>
    <property type="evidence" value="ECO:0007669"/>
    <property type="project" value="InterPro"/>
</dbReference>
<keyword evidence="12" id="KW-0449">Lipoprotein</keyword>
<evidence type="ECO:0000256" key="6">
    <source>
        <dbReference type="ARBA" id="ARBA00022622"/>
    </source>
</evidence>
<comment type="similarity">
    <text evidence="3 14">Belongs to the glycosyl hydrolase 17 family.</text>
</comment>
<dbReference type="PROSITE" id="PS00587">
    <property type="entry name" value="GLYCOSYL_HYDROL_F17"/>
    <property type="match status" value="1"/>
</dbReference>
<keyword evidence="7 16" id="KW-0732">Signal</keyword>
<evidence type="ECO:0000256" key="7">
    <source>
        <dbReference type="ARBA" id="ARBA00022729"/>
    </source>
</evidence>
<dbReference type="FunFam" id="1.20.58.1040:FF:000001">
    <property type="entry name" value="Glucan endo-1,3-beta-glucosidase 4"/>
    <property type="match status" value="1"/>
</dbReference>
<keyword evidence="9" id="KW-0472">Membrane</keyword>
<reference evidence="18 19" key="1">
    <citation type="submission" date="2018-06" db="EMBL/GenBank/DDBJ databases">
        <title>The Genome of Cuscuta australis (Dodder) Provides Insight into the Evolution of Plant Parasitism.</title>
        <authorList>
            <person name="Liu H."/>
        </authorList>
    </citation>
    <scope>NUCLEOTIDE SEQUENCE [LARGE SCALE GENOMIC DNA]</scope>
    <source>
        <strain evidence="19">cv. Yunnan</strain>
        <tissue evidence="18">Vines</tissue>
    </source>
</reference>
<evidence type="ECO:0000256" key="3">
    <source>
        <dbReference type="ARBA" id="ARBA00008773"/>
    </source>
</evidence>
<dbReference type="InterPro" id="IPR000490">
    <property type="entry name" value="Glyco_hydro_17"/>
</dbReference>
<dbReference type="Pfam" id="PF00332">
    <property type="entry name" value="Glyco_hydro_17"/>
    <property type="match status" value="1"/>
</dbReference>
<feature type="signal peptide" evidence="16">
    <location>
        <begin position="1"/>
        <end position="21"/>
    </location>
</feature>
<evidence type="ECO:0000256" key="16">
    <source>
        <dbReference type="SAM" id="SignalP"/>
    </source>
</evidence>
<evidence type="ECO:0000256" key="13">
    <source>
        <dbReference type="ARBA" id="ARBA00023295"/>
    </source>
</evidence>
<dbReference type="Gene3D" id="3.20.20.80">
    <property type="entry name" value="Glycosidases"/>
    <property type="match status" value="1"/>
</dbReference>
<evidence type="ECO:0000256" key="4">
    <source>
        <dbReference type="ARBA" id="ARBA00012780"/>
    </source>
</evidence>
<dbReference type="Pfam" id="PF07983">
    <property type="entry name" value="X8"/>
    <property type="match status" value="1"/>
</dbReference>
<evidence type="ECO:0000256" key="8">
    <source>
        <dbReference type="ARBA" id="ARBA00022801"/>
    </source>
</evidence>
<dbReference type="AlphaFoldDB" id="A0A328D9U3"/>
<proteinExistence type="inferred from homology"/>
<dbReference type="InterPro" id="IPR044965">
    <property type="entry name" value="Glyco_hydro_17_plant"/>
</dbReference>
<evidence type="ECO:0000313" key="18">
    <source>
        <dbReference type="EMBL" id="RAL42256.1"/>
    </source>
</evidence>
<comment type="subcellular location">
    <subcellularLocation>
        <location evidence="2">Cell membrane</location>
        <topology evidence="2">Lipid-anchor</topology>
        <topology evidence="2">GPI-anchor</topology>
    </subcellularLocation>
</comment>
<dbReference type="EMBL" id="NQVE01000175">
    <property type="protein sequence ID" value="RAL42256.1"/>
    <property type="molecule type" value="Genomic_DNA"/>
</dbReference>
<dbReference type="InterPro" id="IPR017853">
    <property type="entry name" value="GH"/>
</dbReference>
<evidence type="ECO:0000256" key="15">
    <source>
        <dbReference type="RuleBase" id="RU004336"/>
    </source>
</evidence>
<evidence type="ECO:0000259" key="17">
    <source>
        <dbReference type="SMART" id="SM00768"/>
    </source>
</evidence>
<dbReference type="GO" id="GO:0005886">
    <property type="term" value="C:plasma membrane"/>
    <property type="evidence" value="ECO:0007669"/>
    <property type="project" value="UniProtKB-SubCell"/>
</dbReference>
<keyword evidence="8 15" id="KW-0378">Hydrolase</keyword>
<feature type="domain" description="X8" evidence="17">
    <location>
        <begin position="368"/>
        <end position="453"/>
    </location>
</feature>
<evidence type="ECO:0000256" key="5">
    <source>
        <dbReference type="ARBA" id="ARBA00022475"/>
    </source>
</evidence>
<dbReference type="InterPro" id="IPR012946">
    <property type="entry name" value="X8"/>
</dbReference>
<evidence type="ECO:0000256" key="10">
    <source>
        <dbReference type="ARBA" id="ARBA00023157"/>
    </source>
</evidence>
<dbReference type="Gene3D" id="1.20.58.1040">
    <property type="match status" value="1"/>
</dbReference>
<evidence type="ECO:0000313" key="19">
    <source>
        <dbReference type="Proteomes" id="UP000249390"/>
    </source>
</evidence>
<comment type="caution">
    <text evidence="18">The sequence shown here is derived from an EMBL/GenBank/DDBJ whole genome shotgun (WGS) entry which is preliminary data.</text>
</comment>
<evidence type="ECO:0000256" key="2">
    <source>
        <dbReference type="ARBA" id="ARBA00004609"/>
    </source>
</evidence>
<accession>A0A328D9U3</accession>
<keyword evidence="6" id="KW-0336">GPI-anchor</keyword>
<evidence type="ECO:0000256" key="1">
    <source>
        <dbReference type="ARBA" id="ARBA00000382"/>
    </source>
</evidence>
<keyword evidence="10" id="KW-1015">Disulfide bond</keyword>
<organism evidence="18 19">
    <name type="scientific">Cuscuta australis</name>
    <dbReference type="NCBI Taxonomy" id="267555"/>
    <lineage>
        <taxon>Eukaryota</taxon>
        <taxon>Viridiplantae</taxon>
        <taxon>Streptophyta</taxon>
        <taxon>Embryophyta</taxon>
        <taxon>Tracheophyta</taxon>
        <taxon>Spermatophyta</taxon>
        <taxon>Magnoliopsida</taxon>
        <taxon>eudicotyledons</taxon>
        <taxon>Gunneridae</taxon>
        <taxon>Pentapetalae</taxon>
        <taxon>asterids</taxon>
        <taxon>lamiids</taxon>
        <taxon>Solanales</taxon>
        <taxon>Convolvulaceae</taxon>
        <taxon>Cuscuteae</taxon>
        <taxon>Cuscuta</taxon>
        <taxon>Cuscuta subgen. Grammica</taxon>
        <taxon>Cuscuta sect. Cleistogrammica</taxon>
    </lineage>
</organism>
<dbReference type="PANTHER" id="PTHR32227">
    <property type="entry name" value="GLUCAN ENDO-1,3-BETA-GLUCOSIDASE BG1-RELATED-RELATED"/>
    <property type="match status" value="1"/>
</dbReference>
<dbReference type="Proteomes" id="UP000249390">
    <property type="component" value="Unassembled WGS sequence"/>
</dbReference>
<dbReference type="SUPFAM" id="SSF51445">
    <property type="entry name" value="(Trans)glycosidases"/>
    <property type="match status" value="1"/>
</dbReference>